<protein>
    <submittedName>
        <fullName evidence="1">Uncharacterized protein</fullName>
    </submittedName>
</protein>
<dbReference type="OrthoDB" id="8266164at2"/>
<accession>A0A1W6ZPH1</accession>
<keyword evidence="2" id="KW-1185">Reference proteome</keyword>
<dbReference type="Pfam" id="PF07331">
    <property type="entry name" value="TctB"/>
    <property type="match status" value="1"/>
</dbReference>
<gene>
    <name evidence="1" type="ORF">CAK95_09400</name>
</gene>
<name>A0A1W6ZPH1_9HYPH</name>
<dbReference type="InterPro" id="IPR009936">
    <property type="entry name" value="DUF1468"/>
</dbReference>
<evidence type="ECO:0000313" key="2">
    <source>
        <dbReference type="Proteomes" id="UP000194137"/>
    </source>
</evidence>
<dbReference type="AlphaFoldDB" id="A0A1W6ZPH1"/>
<dbReference type="EMBL" id="CP021112">
    <property type="protein sequence ID" value="ARP99271.1"/>
    <property type="molecule type" value="Genomic_DNA"/>
</dbReference>
<dbReference type="KEGG" id="psin:CAK95_09400"/>
<dbReference type="RefSeq" id="WP_086087680.1">
    <property type="nucleotide sequence ID" value="NZ_CP021112.1"/>
</dbReference>
<evidence type="ECO:0000313" key="1">
    <source>
        <dbReference type="EMBL" id="ARP99271.1"/>
    </source>
</evidence>
<sequence>MVIRFKNALPYLVLLAGAVGFYVLTLRIEYTSRPGQLGPDTWPKLAIGLIAIVCLFELLRALATENRAEAVGITEQLEQGETAEDDAPRRPLLLAAGIGMTIAYGALVSQIGFPLATFLYLAAFMYVGGFRSHGAIWLSSIIGSASLTVLFLKVVYVSLPRGAAPFDRITDLLTGSL</sequence>
<reference evidence="1 2" key="1">
    <citation type="submission" date="2017-05" db="EMBL/GenBank/DDBJ databases">
        <title>Full genome sequence of Pseudorhodoplanes sinuspersici.</title>
        <authorList>
            <person name="Dastgheib S.M.M."/>
            <person name="Shavandi M."/>
            <person name="Tirandaz H."/>
        </authorList>
    </citation>
    <scope>NUCLEOTIDE SEQUENCE [LARGE SCALE GENOMIC DNA]</scope>
    <source>
        <strain evidence="1 2">RIPI110</strain>
    </source>
</reference>
<dbReference type="STRING" id="1235591.CAK95_09400"/>
<proteinExistence type="predicted"/>
<organism evidence="1 2">
    <name type="scientific">Pseudorhodoplanes sinuspersici</name>
    <dbReference type="NCBI Taxonomy" id="1235591"/>
    <lineage>
        <taxon>Bacteria</taxon>
        <taxon>Pseudomonadati</taxon>
        <taxon>Pseudomonadota</taxon>
        <taxon>Alphaproteobacteria</taxon>
        <taxon>Hyphomicrobiales</taxon>
        <taxon>Pseudorhodoplanes</taxon>
    </lineage>
</organism>
<dbReference type="Proteomes" id="UP000194137">
    <property type="component" value="Chromosome"/>
</dbReference>